<dbReference type="InterPro" id="IPR024473">
    <property type="entry name" value="Transposases_IS4_N"/>
</dbReference>
<organism evidence="3 4">
    <name type="scientific">Streptomyces tateyamensis</name>
    <dbReference type="NCBI Taxonomy" id="565073"/>
    <lineage>
        <taxon>Bacteria</taxon>
        <taxon>Bacillati</taxon>
        <taxon>Actinomycetota</taxon>
        <taxon>Actinomycetes</taxon>
        <taxon>Kitasatosporales</taxon>
        <taxon>Streptomycetaceae</taxon>
        <taxon>Streptomyces</taxon>
    </lineage>
</organism>
<evidence type="ECO:0000313" key="4">
    <source>
        <dbReference type="Proteomes" id="UP000248039"/>
    </source>
</evidence>
<evidence type="ECO:0000313" key="3">
    <source>
        <dbReference type="EMBL" id="PYC78295.1"/>
    </source>
</evidence>
<dbReference type="EMBL" id="PYBW01000051">
    <property type="protein sequence ID" value="PYC78295.1"/>
    <property type="molecule type" value="Genomic_DNA"/>
</dbReference>
<dbReference type="RefSeq" id="WP_110670354.1">
    <property type="nucleotide sequence ID" value="NZ_PYBW01000051.1"/>
</dbReference>
<dbReference type="InterPro" id="IPR002559">
    <property type="entry name" value="Transposase_11"/>
</dbReference>
<evidence type="ECO:0000259" key="1">
    <source>
        <dbReference type="Pfam" id="PF01609"/>
    </source>
</evidence>
<dbReference type="Proteomes" id="UP000248039">
    <property type="component" value="Unassembled WGS sequence"/>
</dbReference>
<comment type="caution">
    <text evidence="3">The sequence shown here is derived from an EMBL/GenBank/DDBJ whole genome shotgun (WGS) entry which is preliminary data.</text>
</comment>
<dbReference type="Pfam" id="PF01609">
    <property type="entry name" value="DDE_Tnp_1"/>
    <property type="match status" value="1"/>
</dbReference>
<dbReference type="NCBIfam" id="NF033592">
    <property type="entry name" value="transpos_IS4_1"/>
    <property type="match status" value="1"/>
</dbReference>
<feature type="domain" description="Transposase IS4 N-terminal" evidence="2">
    <location>
        <begin position="18"/>
        <end position="116"/>
    </location>
</feature>
<gene>
    <name evidence="3" type="ORF">C7C46_16460</name>
</gene>
<protein>
    <submittedName>
        <fullName evidence="3">Transposase</fullName>
    </submittedName>
</protein>
<dbReference type="OrthoDB" id="477305at2"/>
<accession>A0A2V4N9Q0</accession>
<feature type="domain" description="Transposase IS4-like" evidence="1">
    <location>
        <begin position="137"/>
        <end position="377"/>
    </location>
</feature>
<dbReference type="GO" id="GO:0004803">
    <property type="term" value="F:transposase activity"/>
    <property type="evidence" value="ECO:0007669"/>
    <property type="project" value="InterPro"/>
</dbReference>
<dbReference type="GO" id="GO:0003677">
    <property type="term" value="F:DNA binding"/>
    <property type="evidence" value="ECO:0007669"/>
    <property type="project" value="InterPro"/>
</dbReference>
<dbReference type="PANTHER" id="PTHR37529">
    <property type="entry name" value="TRANSPOSASE INSG FOR INSERTION SEQUENCE ELEMENT IS4-RELATED"/>
    <property type="match status" value="1"/>
</dbReference>
<name>A0A2V4N9Q0_9ACTN</name>
<dbReference type="PANTHER" id="PTHR37529:SF1">
    <property type="entry name" value="TRANSPOSASE INSG FOR INSERTION SEQUENCE ELEMENT IS4-RELATED"/>
    <property type="match status" value="1"/>
</dbReference>
<dbReference type="Pfam" id="PF13006">
    <property type="entry name" value="Nterm_IS4"/>
    <property type="match status" value="1"/>
</dbReference>
<dbReference type="SUPFAM" id="SSF53098">
    <property type="entry name" value="Ribonuclease H-like"/>
    <property type="match status" value="1"/>
</dbReference>
<proteinExistence type="predicted"/>
<keyword evidence="4" id="KW-1185">Reference proteome</keyword>
<dbReference type="AlphaFoldDB" id="A0A2V4N9Q0"/>
<dbReference type="InterPro" id="IPR012337">
    <property type="entry name" value="RNaseH-like_sf"/>
</dbReference>
<reference evidence="3 4" key="1">
    <citation type="submission" date="2018-03" db="EMBL/GenBank/DDBJ databases">
        <title>Bioinformatic expansion and discovery of thiopeptide antibiotics.</title>
        <authorList>
            <person name="Schwalen C.J."/>
            <person name="Hudson G.A."/>
            <person name="Mitchell D.A."/>
        </authorList>
    </citation>
    <scope>NUCLEOTIDE SEQUENCE [LARGE SCALE GENOMIC DNA]</scope>
    <source>
        <strain evidence="3 4">ATCC 21389</strain>
    </source>
</reference>
<dbReference type="InterPro" id="IPR047952">
    <property type="entry name" value="Transpos_IS4"/>
</dbReference>
<dbReference type="GO" id="GO:0006313">
    <property type="term" value="P:DNA transposition"/>
    <property type="evidence" value="ECO:0007669"/>
    <property type="project" value="InterPro"/>
</dbReference>
<evidence type="ECO:0000259" key="2">
    <source>
        <dbReference type="Pfam" id="PF13006"/>
    </source>
</evidence>
<sequence>MVTGQVEGSSVSPLPEWISLGVLARSVPRDEVDASVAVHGKQAKRAGGKLPPHVVVYFTMALALYGDDDYEEVMTRLTETLSGWGRWGEAWQVPTTGGITQARARLGWEVLAELFDRVAVPVAEELTRGAWLGSWRLMAVDGFMWDAPDTPKNVEEFGRSGSGDRASAFPQVRVVTLSECGSHAVVGAQIGACEGKGSGEQSLAKALYRQLDEDMLLIADRNFYNFADWCTAADTGAALLWRVKSDLTLTALRSYPDGSYLSVLVNPQFKGTARTRLLDAVRAGEAVGQDRARLVRVVEYEVPDREGDGKGELTCLITTILDPDDAPAKQLAGGYAERWEHETGNDQLKTHLRGPGQVLRSKTPDMVRAEIYGYLLTHHAISSLICEAATAADIDPDRIKFTRTVRIVRRRVTDSAAFPP</sequence>